<name>F6B3J5_DESCC</name>
<proteinExistence type="predicted"/>
<protein>
    <submittedName>
        <fullName evidence="1">Uncharacterized protein</fullName>
    </submittedName>
</protein>
<keyword evidence="2" id="KW-1185">Reference proteome</keyword>
<dbReference type="KEGG" id="dca:Desca_1160"/>
<evidence type="ECO:0000313" key="1">
    <source>
        <dbReference type="EMBL" id="AEF94024.1"/>
    </source>
</evidence>
<evidence type="ECO:0000313" key="2">
    <source>
        <dbReference type="Proteomes" id="UP000009226"/>
    </source>
</evidence>
<dbReference type="EMBL" id="CP002736">
    <property type="protein sequence ID" value="AEF94024.1"/>
    <property type="molecule type" value="Genomic_DNA"/>
</dbReference>
<gene>
    <name evidence="1" type="ordered locus">Desca_1160</name>
</gene>
<accession>F6B3J5</accession>
<organism evidence="1 2">
    <name type="scientific">Desulfotomaculum nigrificans (strain DSM 14880 / VKM B-2319 / CO-1-SRB)</name>
    <name type="common">Desulfotomaculum carboxydivorans</name>
    <dbReference type="NCBI Taxonomy" id="868595"/>
    <lineage>
        <taxon>Bacteria</taxon>
        <taxon>Bacillati</taxon>
        <taxon>Bacillota</taxon>
        <taxon>Clostridia</taxon>
        <taxon>Eubacteriales</taxon>
        <taxon>Desulfotomaculaceae</taxon>
        <taxon>Desulfotomaculum</taxon>
    </lineage>
</organism>
<reference evidence="1 2" key="1">
    <citation type="submission" date="2011-05" db="EMBL/GenBank/DDBJ databases">
        <title>Complete sequence of Desulfotomaculum carboxydivorans CO-1-SRB.</title>
        <authorList>
            <consortium name="US DOE Joint Genome Institute"/>
            <person name="Lucas S."/>
            <person name="Han J."/>
            <person name="Lapidus A."/>
            <person name="Cheng J.-F."/>
            <person name="Goodwin L."/>
            <person name="Pitluck S."/>
            <person name="Peters L."/>
            <person name="Mikhailova N."/>
            <person name="Lu M."/>
            <person name="Han C."/>
            <person name="Tapia R."/>
            <person name="Land M."/>
            <person name="Hauser L."/>
            <person name="Kyrpides N."/>
            <person name="Ivanova N."/>
            <person name="Pagani I."/>
            <person name="Stams A."/>
            <person name="Plugge C."/>
            <person name="Muyzer G."/>
            <person name="Kuever J."/>
            <person name="Parshina S."/>
            <person name="Ivanova A."/>
            <person name="Nazina T."/>
            <person name="Woyke T."/>
        </authorList>
    </citation>
    <scope>NUCLEOTIDE SEQUENCE [LARGE SCALE GENOMIC DNA]</scope>
    <source>
        <strain evidence="2">DSM 14880 / VKM B-2319 / CO-1-SRB</strain>
    </source>
</reference>
<dbReference type="STRING" id="868595.Desca_1160"/>
<dbReference type="HOGENOM" id="CLU_216280_0_0_9"/>
<dbReference type="RefSeq" id="WP_013810035.1">
    <property type="nucleotide sequence ID" value="NC_015565.1"/>
</dbReference>
<dbReference type="Proteomes" id="UP000009226">
    <property type="component" value="Chromosome"/>
</dbReference>
<dbReference type="AlphaFoldDB" id="F6B3J5"/>
<sequence length="50" mass="5868">MQYLITWIEGEEVCYRFVGDLNFDPSALEGKNLIITKIDEDNSQEEYVTH</sequence>